<accession>A0A0D2I642</accession>
<feature type="domain" description="DUF7708" evidence="1">
    <location>
        <begin position="91"/>
        <end position="221"/>
    </location>
</feature>
<proteinExistence type="predicted"/>
<dbReference type="Proteomes" id="UP000053617">
    <property type="component" value="Unassembled WGS sequence"/>
</dbReference>
<dbReference type="InterPro" id="IPR056125">
    <property type="entry name" value="DUF7708"/>
</dbReference>
<sequence length="233" mass="26144">MHKPSEGIHSDAWNDALQRLDSLDARKQKAYDNLSDAQKGVLRSSTDAGAIGKLLLSTIDRNKSVKRLLKFNSAALQPFYQFEKSFSQAAQANAAIVSPVWSPILLVLQCTINVAEGFAKIYGTLNTILDRLLRIDEYEKLYCSPRDSSRSKLVQMALTRFYGDVIEFCLLAVAHYNRSALKSLARGLVTTFDGDFKEVMDNLETHMNELSWVANLADKHQQKQHMKGCEGDI</sequence>
<dbReference type="HOGENOM" id="CLU_1190446_0_0_1"/>
<dbReference type="VEuPathDB" id="FungiDB:Z518_08999"/>
<dbReference type="GeneID" id="25297070"/>
<dbReference type="RefSeq" id="XP_013268410.1">
    <property type="nucleotide sequence ID" value="XM_013412956.1"/>
</dbReference>
<dbReference type="Pfam" id="PF24809">
    <property type="entry name" value="DUF7708"/>
    <property type="match status" value="1"/>
</dbReference>
<evidence type="ECO:0000259" key="1">
    <source>
        <dbReference type="Pfam" id="PF24809"/>
    </source>
</evidence>
<protein>
    <recommendedName>
        <fullName evidence="1">DUF7708 domain-containing protein</fullName>
    </recommendedName>
</protein>
<dbReference type="AlphaFoldDB" id="A0A0D2I642"/>
<evidence type="ECO:0000313" key="3">
    <source>
        <dbReference type="Proteomes" id="UP000053617"/>
    </source>
</evidence>
<evidence type="ECO:0000313" key="2">
    <source>
        <dbReference type="EMBL" id="KIX01274.1"/>
    </source>
</evidence>
<dbReference type="STRING" id="1442369.A0A0D2I642"/>
<gene>
    <name evidence="2" type="ORF">Z518_08999</name>
</gene>
<reference evidence="2 3" key="1">
    <citation type="submission" date="2015-01" db="EMBL/GenBank/DDBJ databases">
        <title>The Genome Sequence of Rhinocladiella mackenzie CBS 650.93.</title>
        <authorList>
            <consortium name="The Broad Institute Genomics Platform"/>
            <person name="Cuomo C."/>
            <person name="de Hoog S."/>
            <person name="Gorbushina A."/>
            <person name="Stielow B."/>
            <person name="Teixiera M."/>
            <person name="Abouelleil A."/>
            <person name="Chapman S.B."/>
            <person name="Priest M."/>
            <person name="Young S.K."/>
            <person name="Wortman J."/>
            <person name="Nusbaum C."/>
            <person name="Birren B."/>
        </authorList>
    </citation>
    <scope>NUCLEOTIDE SEQUENCE [LARGE SCALE GENOMIC DNA]</scope>
    <source>
        <strain evidence="2 3">CBS 650.93</strain>
    </source>
</reference>
<dbReference type="EMBL" id="KN847481">
    <property type="protein sequence ID" value="KIX01274.1"/>
    <property type="molecule type" value="Genomic_DNA"/>
</dbReference>
<name>A0A0D2I642_9EURO</name>
<organism evidence="2 3">
    <name type="scientific">Rhinocladiella mackenziei CBS 650.93</name>
    <dbReference type="NCBI Taxonomy" id="1442369"/>
    <lineage>
        <taxon>Eukaryota</taxon>
        <taxon>Fungi</taxon>
        <taxon>Dikarya</taxon>
        <taxon>Ascomycota</taxon>
        <taxon>Pezizomycotina</taxon>
        <taxon>Eurotiomycetes</taxon>
        <taxon>Chaetothyriomycetidae</taxon>
        <taxon>Chaetothyriales</taxon>
        <taxon>Herpotrichiellaceae</taxon>
        <taxon>Rhinocladiella</taxon>
    </lineage>
</organism>
<keyword evidence="3" id="KW-1185">Reference proteome</keyword>